<protein>
    <recommendedName>
        <fullName evidence="2">HEPN domain-containing protein</fullName>
    </recommendedName>
</protein>
<sequence length="164" mass="18592">MKIVETSNMVAAQTTPHGFWRFSANYLLAARIVEVKIYEEGQLFFPTLQLYGIAIELALKAFLLKRGLTLNEVRSLSHNLSKALALARRHKLGREVKLDRREIAAIQILDINYSNHRLRYIVTGPTKTPQLVYIERAAKSLVIGLEFLCTGTKGRLDHAVQPYS</sequence>
<accession>A0A1J5T0H1</accession>
<evidence type="ECO:0008006" key="2">
    <source>
        <dbReference type="Google" id="ProtNLM"/>
    </source>
</evidence>
<evidence type="ECO:0000313" key="1">
    <source>
        <dbReference type="EMBL" id="OIR09741.1"/>
    </source>
</evidence>
<dbReference type="AlphaFoldDB" id="A0A1J5T0H1"/>
<reference evidence="1" key="1">
    <citation type="submission" date="2016-10" db="EMBL/GenBank/DDBJ databases">
        <title>Sequence of Gallionella enrichment culture.</title>
        <authorList>
            <person name="Poehlein A."/>
            <person name="Muehling M."/>
            <person name="Daniel R."/>
        </authorList>
    </citation>
    <scope>NUCLEOTIDE SEQUENCE</scope>
</reference>
<name>A0A1J5T0H1_9ZZZZ</name>
<comment type="caution">
    <text evidence="1">The sequence shown here is derived from an EMBL/GenBank/DDBJ whole genome shotgun (WGS) entry which is preliminary data.</text>
</comment>
<organism evidence="1">
    <name type="scientific">mine drainage metagenome</name>
    <dbReference type="NCBI Taxonomy" id="410659"/>
    <lineage>
        <taxon>unclassified sequences</taxon>
        <taxon>metagenomes</taxon>
        <taxon>ecological metagenomes</taxon>
    </lineage>
</organism>
<proteinExistence type="predicted"/>
<dbReference type="EMBL" id="MLJW01000025">
    <property type="protein sequence ID" value="OIR09741.1"/>
    <property type="molecule type" value="Genomic_DNA"/>
</dbReference>
<gene>
    <name evidence="1" type="ORF">GALL_81460</name>
</gene>